<comment type="subcellular location">
    <subcellularLocation>
        <location evidence="1 9">Cell inner membrane</location>
        <topology evidence="1 9">Multi-pass membrane protein</topology>
    </subcellularLocation>
</comment>
<keyword evidence="5 9" id="KW-0812">Transmembrane</keyword>
<evidence type="ECO:0000256" key="6">
    <source>
        <dbReference type="ARBA" id="ARBA00022989"/>
    </source>
</evidence>
<comment type="similarity">
    <text evidence="8 9">Belongs to the TRAP transporter small permease family.</text>
</comment>
<feature type="transmembrane region" description="Helical" evidence="9">
    <location>
        <begin position="31"/>
        <end position="52"/>
    </location>
</feature>
<feature type="transmembrane region" description="Helical" evidence="9">
    <location>
        <begin position="58"/>
        <end position="80"/>
    </location>
</feature>
<evidence type="ECO:0000256" key="5">
    <source>
        <dbReference type="ARBA" id="ARBA00022692"/>
    </source>
</evidence>
<reference evidence="11 12" key="1">
    <citation type="journal article" date="2005" name="Nucleic Acids Res.">
        <title>Genomic blueprint of Hahella chejuensis, a marine microbe producing an algicidal agent.</title>
        <authorList>
            <person name="Jeong H."/>
            <person name="Yim J.H."/>
            <person name="Lee C."/>
            <person name="Choi S.-H."/>
            <person name="Park Y.K."/>
            <person name="Yoon S.H."/>
            <person name="Hur C.-G."/>
            <person name="Kang H.-Y."/>
            <person name="Kim D."/>
            <person name="Lee H.H."/>
            <person name="Park K.H."/>
            <person name="Park S.-H."/>
            <person name="Park H.-S."/>
            <person name="Lee H.K."/>
            <person name="Oh T.K."/>
            <person name="Kim J.F."/>
        </authorList>
    </citation>
    <scope>NUCLEOTIDE SEQUENCE [LARGE SCALE GENOMIC DNA]</scope>
    <source>
        <strain evidence="11 12">KCTC 2396</strain>
    </source>
</reference>
<dbReference type="InterPro" id="IPR007387">
    <property type="entry name" value="TRAP_DctQ"/>
</dbReference>
<feature type="transmembrane region" description="Helical" evidence="9">
    <location>
        <begin position="101"/>
        <end position="125"/>
    </location>
</feature>
<evidence type="ECO:0000256" key="4">
    <source>
        <dbReference type="ARBA" id="ARBA00022519"/>
    </source>
</evidence>
<sequence>MSDLMQELEEARTPAPANPLDRCINWLGRQLSLLFILVVVISFYEVAMRYVFNSPTIWVHETATFIGAALFVVGGLYAFANDQHVRVVVIYDAVGPKVRAWLKLLHHLLGLSFCGMMIYGSWFMAQKAWFAPWGDLRLESSGSAWNPHFPAYLKGLIFAAFCILAVQMILHLIRDLRRLFAINNPSAKETSEDV</sequence>
<keyword evidence="4 9" id="KW-0997">Cell inner membrane</keyword>
<gene>
    <name evidence="11" type="ordered locus">HCH_03541</name>
</gene>
<protein>
    <recommendedName>
        <fullName evidence="9">TRAP transporter small permease protein</fullName>
    </recommendedName>
</protein>
<dbReference type="Pfam" id="PF04290">
    <property type="entry name" value="DctQ"/>
    <property type="match status" value="1"/>
</dbReference>
<comment type="subunit">
    <text evidence="9">The complex comprises the extracytoplasmic solute receptor protein and the two transmembrane proteins.</text>
</comment>
<evidence type="ECO:0000313" key="11">
    <source>
        <dbReference type="EMBL" id="ABC30283.1"/>
    </source>
</evidence>
<keyword evidence="3" id="KW-1003">Cell membrane</keyword>
<comment type="function">
    <text evidence="9">Part of the tripartite ATP-independent periplasmic (TRAP) transport system.</text>
</comment>
<dbReference type="STRING" id="349521.HCH_03541"/>
<dbReference type="KEGG" id="hch:HCH_03541"/>
<dbReference type="PANTHER" id="PTHR35011">
    <property type="entry name" value="2,3-DIKETO-L-GULONATE TRAP TRANSPORTER SMALL PERMEASE PROTEIN YIAM"/>
    <property type="match status" value="1"/>
</dbReference>
<feature type="transmembrane region" description="Helical" evidence="9">
    <location>
        <begin position="151"/>
        <end position="173"/>
    </location>
</feature>
<dbReference type="GO" id="GO:0005886">
    <property type="term" value="C:plasma membrane"/>
    <property type="evidence" value="ECO:0007669"/>
    <property type="project" value="UniProtKB-SubCell"/>
</dbReference>
<dbReference type="RefSeq" id="WP_011397351.1">
    <property type="nucleotide sequence ID" value="NC_007645.1"/>
</dbReference>
<evidence type="ECO:0000259" key="10">
    <source>
        <dbReference type="Pfam" id="PF04290"/>
    </source>
</evidence>
<dbReference type="AlphaFoldDB" id="Q2SGE1"/>
<keyword evidence="12" id="KW-1185">Reference proteome</keyword>
<accession>Q2SGE1</accession>
<evidence type="ECO:0000256" key="3">
    <source>
        <dbReference type="ARBA" id="ARBA00022475"/>
    </source>
</evidence>
<dbReference type="Proteomes" id="UP000000238">
    <property type="component" value="Chromosome"/>
</dbReference>
<organism evidence="11 12">
    <name type="scientific">Hahella chejuensis (strain KCTC 2396)</name>
    <dbReference type="NCBI Taxonomy" id="349521"/>
    <lineage>
        <taxon>Bacteria</taxon>
        <taxon>Pseudomonadati</taxon>
        <taxon>Pseudomonadota</taxon>
        <taxon>Gammaproteobacteria</taxon>
        <taxon>Oceanospirillales</taxon>
        <taxon>Hahellaceae</taxon>
        <taxon>Hahella</taxon>
    </lineage>
</organism>
<evidence type="ECO:0000256" key="7">
    <source>
        <dbReference type="ARBA" id="ARBA00023136"/>
    </source>
</evidence>
<keyword evidence="6 9" id="KW-1133">Transmembrane helix</keyword>
<evidence type="ECO:0000256" key="8">
    <source>
        <dbReference type="ARBA" id="ARBA00038436"/>
    </source>
</evidence>
<evidence type="ECO:0000313" key="12">
    <source>
        <dbReference type="Proteomes" id="UP000000238"/>
    </source>
</evidence>
<dbReference type="HOGENOM" id="CLU_086356_2_1_6"/>
<keyword evidence="7 9" id="KW-0472">Membrane</keyword>
<evidence type="ECO:0000256" key="1">
    <source>
        <dbReference type="ARBA" id="ARBA00004429"/>
    </source>
</evidence>
<dbReference type="InterPro" id="IPR055348">
    <property type="entry name" value="DctQ"/>
</dbReference>
<evidence type="ECO:0000256" key="2">
    <source>
        <dbReference type="ARBA" id="ARBA00022448"/>
    </source>
</evidence>
<dbReference type="PANTHER" id="PTHR35011:SF4">
    <property type="entry name" value="SLL1102 PROTEIN"/>
    <property type="match status" value="1"/>
</dbReference>
<dbReference type="eggNOG" id="COG4665">
    <property type="taxonomic scope" value="Bacteria"/>
</dbReference>
<proteinExistence type="inferred from homology"/>
<keyword evidence="2 9" id="KW-0813">Transport</keyword>
<evidence type="ECO:0000256" key="9">
    <source>
        <dbReference type="RuleBase" id="RU369079"/>
    </source>
</evidence>
<dbReference type="EMBL" id="CP000155">
    <property type="protein sequence ID" value="ABC30283.1"/>
    <property type="molecule type" value="Genomic_DNA"/>
</dbReference>
<feature type="domain" description="Tripartite ATP-independent periplasmic transporters DctQ component" evidence="10">
    <location>
        <begin position="39"/>
        <end position="177"/>
    </location>
</feature>
<name>Q2SGE1_HAHCH</name>
<dbReference type="OrthoDB" id="8559033at2"/>
<dbReference type="GO" id="GO:0022857">
    <property type="term" value="F:transmembrane transporter activity"/>
    <property type="evidence" value="ECO:0007669"/>
    <property type="project" value="UniProtKB-UniRule"/>
</dbReference>